<evidence type="ECO:0000313" key="2">
    <source>
        <dbReference type="Proteomes" id="UP000188318"/>
    </source>
</evidence>
<proteinExistence type="predicted"/>
<dbReference type="Proteomes" id="UP000188318">
    <property type="component" value="Unassembled WGS sequence"/>
</dbReference>
<gene>
    <name evidence="1" type="ORF">ASPCADRAFT_60039</name>
</gene>
<keyword evidence="2" id="KW-1185">Reference proteome</keyword>
<feature type="non-terminal residue" evidence="1">
    <location>
        <position position="1"/>
    </location>
</feature>
<organism evidence="1 2">
    <name type="scientific">Aspergillus carbonarius (strain ITEM 5010)</name>
    <dbReference type="NCBI Taxonomy" id="602072"/>
    <lineage>
        <taxon>Eukaryota</taxon>
        <taxon>Fungi</taxon>
        <taxon>Dikarya</taxon>
        <taxon>Ascomycota</taxon>
        <taxon>Pezizomycotina</taxon>
        <taxon>Eurotiomycetes</taxon>
        <taxon>Eurotiomycetidae</taxon>
        <taxon>Eurotiales</taxon>
        <taxon>Aspergillaceae</taxon>
        <taxon>Aspergillus</taxon>
        <taxon>Aspergillus subgen. Circumdati</taxon>
    </lineage>
</organism>
<accession>A0A1R3R6R3</accession>
<dbReference type="AlphaFoldDB" id="A0A1R3R6R3"/>
<sequence>YLINSLELSILFTVDYIKDIKIYINLFYRNYKDSKLIKEYIIFYTESLIL</sequence>
<dbReference type="VEuPathDB" id="FungiDB:ASPCADRAFT_60039"/>
<name>A0A1R3R6R3_ASPC5</name>
<protein>
    <submittedName>
        <fullName evidence="1">Uncharacterized protein</fullName>
    </submittedName>
</protein>
<dbReference type="EMBL" id="KV907579">
    <property type="protein sequence ID" value="OOF90153.1"/>
    <property type="molecule type" value="Genomic_DNA"/>
</dbReference>
<evidence type="ECO:0000313" key="1">
    <source>
        <dbReference type="EMBL" id="OOF90153.1"/>
    </source>
</evidence>
<reference evidence="2" key="1">
    <citation type="journal article" date="2017" name="Genome Biol.">
        <title>Comparative genomics reveals high biological diversity and specific adaptations in the industrially and medically important fungal genus Aspergillus.</title>
        <authorList>
            <person name="de Vries R.P."/>
            <person name="Riley R."/>
            <person name="Wiebenga A."/>
            <person name="Aguilar-Osorio G."/>
            <person name="Amillis S."/>
            <person name="Uchima C.A."/>
            <person name="Anderluh G."/>
            <person name="Asadollahi M."/>
            <person name="Askin M."/>
            <person name="Barry K."/>
            <person name="Battaglia E."/>
            <person name="Bayram O."/>
            <person name="Benocci T."/>
            <person name="Braus-Stromeyer S.A."/>
            <person name="Caldana C."/>
            <person name="Canovas D."/>
            <person name="Cerqueira G.C."/>
            <person name="Chen F."/>
            <person name="Chen W."/>
            <person name="Choi C."/>
            <person name="Clum A."/>
            <person name="Dos Santos R.A."/>
            <person name="Damasio A.R."/>
            <person name="Diallinas G."/>
            <person name="Emri T."/>
            <person name="Fekete E."/>
            <person name="Flipphi M."/>
            <person name="Freyberg S."/>
            <person name="Gallo A."/>
            <person name="Gournas C."/>
            <person name="Habgood R."/>
            <person name="Hainaut M."/>
            <person name="Harispe M.L."/>
            <person name="Henrissat B."/>
            <person name="Hilden K.S."/>
            <person name="Hope R."/>
            <person name="Hossain A."/>
            <person name="Karabika E."/>
            <person name="Karaffa L."/>
            <person name="Karanyi Z."/>
            <person name="Krasevec N."/>
            <person name="Kuo A."/>
            <person name="Kusch H."/>
            <person name="LaButti K."/>
            <person name="Lagendijk E.L."/>
            <person name="Lapidus A."/>
            <person name="Levasseur A."/>
            <person name="Lindquist E."/>
            <person name="Lipzen A."/>
            <person name="Logrieco A.F."/>
            <person name="MacCabe A."/>
            <person name="Maekelae M.R."/>
            <person name="Malavazi I."/>
            <person name="Melin P."/>
            <person name="Meyer V."/>
            <person name="Mielnichuk N."/>
            <person name="Miskei M."/>
            <person name="Molnar A.P."/>
            <person name="Mule G."/>
            <person name="Ngan C.Y."/>
            <person name="Orejas M."/>
            <person name="Orosz E."/>
            <person name="Ouedraogo J.P."/>
            <person name="Overkamp K.M."/>
            <person name="Park H.-S."/>
            <person name="Perrone G."/>
            <person name="Piumi F."/>
            <person name="Punt P.J."/>
            <person name="Ram A.F."/>
            <person name="Ramon A."/>
            <person name="Rauscher S."/>
            <person name="Record E."/>
            <person name="Riano-Pachon D.M."/>
            <person name="Robert V."/>
            <person name="Roehrig J."/>
            <person name="Ruller R."/>
            <person name="Salamov A."/>
            <person name="Salih N.S."/>
            <person name="Samson R.A."/>
            <person name="Sandor E."/>
            <person name="Sanguinetti M."/>
            <person name="Schuetze T."/>
            <person name="Sepcic K."/>
            <person name="Shelest E."/>
            <person name="Sherlock G."/>
            <person name="Sophianopoulou V."/>
            <person name="Squina F.M."/>
            <person name="Sun H."/>
            <person name="Susca A."/>
            <person name="Todd R.B."/>
            <person name="Tsang A."/>
            <person name="Unkles S.E."/>
            <person name="van de Wiele N."/>
            <person name="van Rossen-Uffink D."/>
            <person name="Oliveira J.V."/>
            <person name="Vesth T.C."/>
            <person name="Visser J."/>
            <person name="Yu J.-H."/>
            <person name="Zhou M."/>
            <person name="Andersen M.R."/>
            <person name="Archer D.B."/>
            <person name="Baker S.E."/>
            <person name="Benoit I."/>
            <person name="Brakhage A.A."/>
            <person name="Braus G.H."/>
            <person name="Fischer R."/>
            <person name="Frisvad J.C."/>
            <person name="Goldman G.H."/>
            <person name="Houbraken J."/>
            <person name="Oakley B."/>
            <person name="Pocsi I."/>
            <person name="Scazzocchio C."/>
            <person name="Seiboth B."/>
            <person name="vanKuyk P.A."/>
            <person name="Wortman J."/>
            <person name="Dyer P.S."/>
            <person name="Grigoriev I.V."/>
        </authorList>
    </citation>
    <scope>NUCLEOTIDE SEQUENCE [LARGE SCALE GENOMIC DNA]</scope>
    <source>
        <strain evidence="2">ITEM 5010</strain>
    </source>
</reference>